<evidence type="ECO:0000313" key="3">
    <source>
        <dbReference type="Proteomes" id="UP001470230"/>
    </source>
</evidence>
<accession>A0ABR2JY16</accession>
<name>A0ABR2JY16_9EUKA</name>
<gene>
    <name evidence="2" type="ORF">M9Y10_042854</name>
</gene>
<dbReference type="Proteomes" id="UP001470230">
    <property type="component" value="Unassembled WGS sequence"/>
</dbReference>
<reference evidence="2 3" key="1">
    <citation type="submission" date="2024-04" db="EMBL/GenBank/DDBJ databases">
        <title>Tritrichomonas musculus Genome.</title>
        <authorList>
            <person name="Alves-Ferreira E."/>
            <person name="Grigg M."/>
            <person name="Lorenzi H."/>
            <person name="Galac M."/>
        </authorList>
    </citation>
    <scope>NUCLEOTIDE SEQUENCE [LARGE SCALE GENOMIC DNA]</scope>
    <source>
        <strain evidence="2 3">EAF2021</strain>
    </source>
</reference>
<proteinExistence type="predicted"/>
<protein>
    <submittedName>
        <fullName evidence="2">Uncharacterized protein</fullName>
    </submittedName>
</protein>
<keyword evidence="1" id="KW-0732">Signal</keyword>
<evidence type="ECO:0000256" key="1">
    <source>
        <dbReference type="SAM" id="SignalP"/>
    </source>
</evidence>
<comment type="caution">
    <text evidence="2">The sequence shown here is derived from an EMBL/GenBank/DDBJ whole genome shotgun (WGS) entry which is preliminary data.</text>
</comment>
<keyword evidence="3" id="KW-1185">Reference proteome</keyword>
<feature type="signal peptide" evidence="1">
    <location>
        <begin position="1"/>
        <end position="26"/>
    </location>
</feature>
<feature type="chain" id="PRO_5046814535" evidence="1">
    <location>
        <begin position="27"/>
        <end position="583"/>
    </location>
</feature>
<sequence>MNKTAIMKIVFLVLFSIVLTTTVALAFVFLPDDTTPSYSVKTINLPKNVKEPMYAHYTASGNIIFQYKNTDDNQYYVGVINDDGTNLHNIYNDEIKPFYNNTNGIRLMPFKDNKRILLGDGILECEPSIDEVTDISKQTKIVPIEYPQELIDMKGIFILWSEIIISPDNVHMGWTTLSTLGSTAFISRLERQESTTNQQNFISPLIDLSKNKNVANGVKYVMKNVQIISDTYYSMEDPENPGYILTPKYIHGGEIKQFTWDCQKVSFVGSALQGLARSTLQNLEDSIVNPIGHEPGYDETTIISPNNKYGLVMSSRFSPHTNCAILGLLPRPYSALSLMPITQSVYSYSITGVRFTRRGNIGPALINLEDSLNDNDYDRKYHGYDLHDPSDDSKYAFRSPMSWHYTSRRAIWTENVRNEVNNTRIRKVTLSEREFPSESEVKCVKETPDDIPYASDISVLANMSLSLASGKIASSLGIEKGGYIDYQNTGLGSTLTYINFTDDGIYYYEGSEGHSINMASSTTSYHGDVKMYKKEGEQKTIIGEMNFKLTFSGSSENLKLVRKDSSGKATYNGETVTVDDMED</sequence>
<evidence type="ECO:0000313" key="2">
    <source>
        <dbReference type="EMBL" id="KAK8883755.1"/>
    </source>
</evidence>
<organism evidence="2 3">
    <name type="scientific">Tritrichomonas musculus</name>
    <dbReference type="NCBI Taxonomy" id="1915356"/>
    <lineage>
        <taxon>Eukaryota</taxon>
        <taxon>Metamonada</taxon>
        <taxon>Parabasalia</taxon>
        <taxon>Tritrichomonadida</taxon>
        <taxon>Tritrichomonadidae</taxon>
        <taxon>Tritrichomonas</taxon>
    </lineage>
</organism>
<dbReference type="EMBL" id="JAPFFF010000008">
    <property type="protein sequence ID" value="KAK8883755.1"/>
    <property type="molecule type" value="Genomic_DNA"/>
</dbReference>